<organism evidence="2 3">
    <name type="scientific">Rotaria magnacalcarata</name>
    <dbReference type="NCBI Taxonomy" id="392030"/>
    <lineage>
        <taxon>Eukaryota</taxon>
        <taxon>Metazoa</taxon>
        <taxon>Spiralia</taxon>
        <taxon>Gnathifera</taxon>
        <taxon>Rotifera</taxon>
        <taxon>Eurotatoria</taxon>
        <taxon>Bdelloidea</taxon>
        <taxon>Philodinida</taxon>
        <taxon>Philodinidae</taxon>
        <taxon>Rotaria</taxon>
    </lineage>
</organism>
<sequence>QIQREQYKRQQAKEQSQRCQNNLQQETEKSERIIDAKRQFRSQIIHQNHQRTQAVEDQANQ</sequence>
<feature type="compositionally biased region" description="Basic and acidic residues" evidence="1">
    <location>
        <begin position="1"/>
        <end position="16"/>
    </location>
</feature>
<reference evidence="2" key="1">
    <citation type="submission" date="2021-02" db="EMBL/GenBank/DDBJ databases">
        <authorList>
            <person name="Nowell W R."/>
        </authorList>
    </citation>
    <scope>NUCLEOTIDE SEQUENCE</scope>
</reference>
<dbReference type="EMBL" id="CAJOBG010119712">
    <property type="protein sequence ID" value="CAF4773397.1"/>
    <property type="molecule type" value="Genomic_DNA"/>
</dbReference>
<feature type="non-terminal residue" evidence="2">
    <location>
        <position position="1"/>
    </location>
</feature>
<feature type="non-terminal residue" evidence="2">
    <location>
        <position position="61"/>
    </location>
</feature>
<dbReference type="Proteomes" id="UP000663866">
    <property type="component" value="Unassembled WGS sequence"/>
</dbReference>
<evidence type="ECO:0000313" key="2">
    <source>
        <dbReference type="EMBL" id="CAF4773397.1"/>
    </source>
</evidence>
<dbReference type="AlphaFoldDB" id="A0A821MSH0"/>
<keyword evidence="3" id="KW-1185">Reference proteome</keyword>
<feature type="region of interest" description="Disordered" evidence="1">
    <location>
        <begin position="1"/>
        <end position="31"/>
    </location>
</feature>
<gene>
    <name evidence="2" type="ORF">OVN521_LOCUS50906</name>
</gene>
<name>A0A821MSH0_9BILA</name>
<protein>
    <submittedName>
        <fullName evidence="2">Uncharacterized protein</fullName>
    </submittedName>
</protein>
<comment type="caution">
    <text evidence="2">The sequence shown here is derived from an EMBL/GenBank/DDBJ whole genome shotgun (WGS) entry which is preliminary data.</text>
</comment>
<evidence type="ECO:0000256" key="1">
    <source>
        <dbReference type="SAM" id="MobiDB-lite"/>
    </source>
</evidence>
<accession>A0A821MSH0</accession>
<evidence type="ECO:0000313" key="3">
    <source>
        <dbReference type="Proteomes" id="UP000663866"/>
    </source>
</evidence>
<proteinExistence type="predicted"/>